<sequence length="69" mass="7833">MIREMEQSGEAIEEVRSPQNAEFFQLVALHSRCAAFFLESLIVDFYTLGIWDIRDSAVLVGNLGKKVRS</sequence>
<dbReference type="AlphaFoldDB" id="A0A8T3A685"/>
<comment type="caution">
    <text evidence="1">The sequence shown here is derived from an EMBL/GenBank/DDBJ whole genome shotgun (WGS) entry which is preliminary data.</text>
</comment>
<dbReference type="EMBL" id="JAGYWB010000018">
    <property type="protein sequence ID" value="KAI0491750.1"/>
    <property type="molecule type" value="Genomic_DNA"/>
</dbReference>
<gene>
    <name evidence="1" type="ORF">KFK09_026010</name>
</gene>
<keyword evidence="2" id="KW-1185">Reference proteome</keyword>
<dbReference type="Proteomes" id="UP000829196">
    <property type="component" value="Unassembled WGS sequence"/>
</dbReference>
<reference evidence="1" key="1">
    <citation type="journal article" date="2022" name="Front. Genet.">
        <title>Chromosome-Scale Assembly of the Dendrobium nobile Genome Provides Insights Into the Molecular Mechanism of the Biosynthesis of the Medicinal Active Ingredient of Dendrobium.</title>
        <authorList>
            <person name="Xu Q."/>
            <person name="Niu S.-C."/>
            <person name="Li K.-L."/>
            <person name="Zheng P.-J."/>
            <person name="Zhang X.-J."/>
            <person name="Jia Y."/>
            <person name="Liu Y."/>
            <person name="Niu Y.-X."/>
            <person name="Yu L.-H."/>
            <person name="Chen D.-F."/>
            <person name="Zhang G.-Q."/>
        </authorList>
    </citation>
    <scope>NUCLEOTIDE SEQUENCE</scope>
    <source>
        <tissue evidence="1">Leaf</tissue>
    </source>
</reference>
<accession>A0A8T3A685</accession>
<evidence type="ECO:0000313" key="2">
    <source>
        <dbReference type="Proteomes" id="UP000829196"/>
    </source>
</evidence>
<evidence type="ECO:0000313" key="1">
    <source>
        <dbReference type="EMBL" id="KAI0491750.1"/>
    </source>
</evidence>
<name>A0A8T3A685_DENNO</name>
<organism evidence="1 2">
    <name type="scientific">Dendrobium nobile</name>
    <name type="common">Orchid</name>
    <dbReference type="NCBI Taxonomy" id="94219"/>
    <lineage>
        <taxon>Eukaryota</taxon>
        <taxon>Viridiplantae</taxon>
        <taxon>Streptophyta</taxon>
        <taxon>Embryophyta</taxon>
        <taxon>Tracheophyta</taxon>
        <taxon>Spermatophyta</taxon>
        <taxon>Magnoliopsida</taxon>
        <taxon>Liliopsida</taxon>
        <taxon>Asparagales</taxon>
        <taxon>Orchidaceae</taxon>
        <taxon>Epidendroideae</taxon>
        <taxon>Malaxideae</taxon>
        <taxon>Dendrobiinae</taxon>
        <taxon>Dendrobium</taxon>
    </lineage>
</organism>
<proteinExistence type="predicted"/>
<protein>
    <submittedName>
        <fullName evidence="1">Uncharacterized protein</fullName>
    </submittedName>
</protein>